<dbReference type="OrthoDB" id="9790454at2"/>
<dbReference type="InterPro" id="IPR011006">
    <property type="entry name" value="CheY-like_superfamily"/>
</dbReference>
<dbReference type="InterPro" id="IPR039420">
    <property type="entry name" value="WalR-like"/>
</dbReference>
<evidence type="ECO:0000256" key="4">
    <source>
        <dbReference type="ARBA" id="ARBA00023125"/>
    </source>
</evidence>
<evidence type="ECO:0000259" key="9">
    <source>
        <dbReference type="PROSITE" id="PS51755"/>
    </source>
</evidence>
<keyword evidence="3" id="KW-0805">Transcription regulation</keyword>
<dbReference type="FunFam" id="1.10.10.10:FF:000005">
    <property type="entry name" value="Two-component system response regulator"/>
    <property type="match status" value="1"/>
</dbReference>
<feature type="modified residue" description="4-aspartylphosphate" evidence="6">
    <location>
        <position position="51"/>
    </location>
</feature>
<evidence type="ECO:0000256" key="3">
    <source>
        <dbReference type="ARBA" id="ARBA00023015"/>
    </source>
</evidence>
<keyword evidence="4 7" id="KW-0238">DNA-binding</keyword>
<dbReference type="Gene3D" id="1.10.10.10">
    <property type="entry name" value="Winged helix-like DNA-binding domain superfamily/Winged helix DNA-binding domain"/>
    <property type="match status" value="1"/>
</dbReference>
<keyword evidence="1 6" id="KW-0597">Phosphoprotein</keyword>
<dbReference type="RefSeq" id="WP_143185187.1">
    <property type="nucleotide sequence ID" value="NZ_FQYR01000008.1"/>
</dbReference>
<dbReference type="PROSITE" id="PS50110">
    <property type="entry name" value="RESPONSE_REGULATORY"/>
    <property type="match status" value="1"/>
</dbReference>
<keyword evidence="2" id="KW-0902">Two-component regulatory system</keyword>
<name>A0A1M6RN61_9BACT</name>
<evidence type="ECO:0000259" key="8">
    <source>
        <dbReference type="PROSITE" id="PS50110"/>
    </source>
</evidence>
<dbReference type="PROSITE" id="PS51755">
    <property type="entry name" value="OMPR_PHOB"/>
    <property type="match status" value="1"/>
</dbReference>
<dbReference type="EMBL" id="FQYR01000008">
    <property type="protein sequence ID" value="SHK33876.1"/>
    <property type="molecule type" value="Genomic_DNA"/>
</dbReference>
<dbReference type="FunCoup" id="A0A1M6RN61">
    <property type="interactions" value="333"/>
</dbReference>
<accession>A0A1M6RN61</accession>
<proteinExistence type="predicted"/>
<sequence>MHILVVEDQENIASFITKGLEEHGMTVDCVHDGDEGYELAKSKPYDGIVLDIMLPGRDGLSIVSNLRKQNNHVPVILLTARSEIDERVEGLSAGADDYLPKPFHMDELHARLVAIMRRSSPEQSNIMQVDDLIIDRITREVKRNGRAIDLTSREFDLLAYLVQSKNRVLTRTQICEKVWDFHHDTQTNLVDVYIRRLRQKIDTDADHKLIHTVRGVGYKVVPPNEPAHQ</sequence>
<dbReference type="GO" id="GO:0005829">
    <property type="term" value="C:cytosol"/>
    <property type="evidence" value="ECO:0007669"/>
    <property type="project" value="TreeGrafter"/>
</dbReference>
<dbReference type="GO" id="GO:0000976">
    <property type="term" value="F:transcription cis-regulatory region binding"/>
    <property type="evidence" value="ECO:0007669"/>
    <property type="project" value="TreeGrafter"/>
</dbReference>
<feature type="domain" description="OmpR/PhoB-type" evidence="9">
    <location>
        <begin position="124"/>
        <end position="222"/>
    </location>
</feature>
<dbReference type="STRING" id="1123071.SAMN02745181_3644"/>
<dbReference type="InterPro" id="IPR001789">
    <property type="entry name" value="Sig_transdc_resp-reg_receiver"/>
</dbReference>
<dbReference type="Gene3D" id="3.40.50.2300">
    <property type="match status" value="1"/>
</dbReference>
<dbReference type="InParanoid" id="A0A1M6RN61"/>
<feature type="domain" description="Response regulatory" evidence="8">
    <location>
        <begin position="2"/>
        <end position="116"/>
    </location>
</feature>
<dbReference type="Pfam" id="PF00072">
    <property type="entry name" value="Response_reg"/>
    <property type="match status" value="1"/>
</dbReference>
<dbReference type="InterPro" id="IPR001867">
    <property type="entry name" value="OmpR/PhoB-type_DNA-bd"/>
</dbReference>
<dbReference type="GO" id="GO:0006355">
    <property type="term" value="P:regulation of DNA-templated transcription"/>
    <property type="evidence" value="ECO:0007669"/>
    <property type="project" value="InterPro"/>
</dbReference>
<evidence type="ECO:0000256" key="5">
    <source>
        <dbReference type="ARBA" id="ARBA00023163"/>
    </source>
</evidence>
<protein>
    <submittedName>
        <fullName evidence="10">DNA-binding response regulator, OmpR family, contains REC and winged-helix (WHTH) domain</fullName>
    </submittedName>
</protein>
<evidence type="ECO:0000313" key="11">
    <source>
        <dbReference type="Proteomes" id="UP000184510"/>
    </source>
</evidence>
<keyword evidence="11" id="KW-1185">Reference proteome</keyword>
<dbReference type="GO" id="GO:0032993">
    <property type="term" value="C:protein-DNA complex"/>
    <property type="evidence" value="ECO:0007669"/>
    <property type="project" value="TreeGrafter"/>
</dbReference>
<dbReference type="Gene3D" id="6.10.250.690">
    <property type="match status" value="1"/>
</dbReference>
<dbReference type="SMART" id="SM00862">
    <property type="entry name" value="Trans_reg_C"/>
    <property type="match status" value="1"/>
</dbReference>
<dbReference type="GO" id="GO:0000156">
    <property type="term" value="F:phosphorelay response regulator activity"/>
    <property type="evidence" value="ECO:0007669"/>
    <property type="project" value="TreeGrafter"/>
</dbReference>
<organism evidence="10 11">
    <name type="scientific">Rubritalea squalenifaciens DSM 18772</name>
    <dbReference type="NCBI Taxonomy" id="1123071"/>
    <lineage>
        <taxon>Bacteria</taxon>
        <taxon>Pseudomonadati</taxon>
        <taxon>Verrucomicrobiota</taxon>
        <taxon>Verrucomicrobiia</taxon>
        <taxon>Verrucomicrobiales</taxon>
        <taxon>Rubritaleaceae</taxon>
        <taxon>Rubritalea</taxon>
    </lineage>
</organism>
<dbReference type="SMART" id="SM00448">
    <property type="entry name" value="REC"/>
    <property type="match status" value="1"/>
</dbReference>
<evidence type="ECO:0000256" key="6">
    <source>
        <dbReference type="PROSITE-ProRule" id="PRU00169"/>
    </source>
</evidence>
<dbReference type="PANTHER" id="PTHR48111:SF22">
    <property type="entry name" value="REGULATOR OF RPOS"/>
    <property type="match status" value="1"/>
</dbReference>
<dbReference type="FunFam" id="3.40.50.2300:FF:000001">
    <property type="entry name" value="DNA-binding response regulator PhoB"/>
    <property type="match status" value="1"/>
</dbReference>
<dbReference type="InterPro" id="IPR036388">
    <property type="entry name" value="WH-like_DNA-bd_sf"/>
</dbReference>
<evidence type="ECO:0000256" key="2">
    <source>
        <dbReference type="ARBA" id="ARBA00023012"/>
    </source>
</evidence>
<dbReference type="CDD" id="cd00383">
    <property type="entry name" value="trans_reg_C"/>
    <property type="match status" value="1"/>
</dbReference>
<dbReference type="Pfam" id="PF00486">
    <property type="entry name" value="Trans_reg_C"/>
    <property type="match status" value="1"/>
</dbReference>
<reference evidence="10 11" key="1">
    <citation type="submission" date="2016-11" db="EMBL/GenBank/DDBJ databases">
        <authorList>
            <person name="Jaros S."/>
            <person name="Januszkiewicz K."/>
            <person name="Wedrychowicz H."/>
        </authorList>
    </citation>
    <scope>NUCLEOTIDE SEQUENCE [LARGE SCALE GENOMIC DNA]</scope>
    <source>
        <strain evidence="10 11">DSM 18772</strain>
    </source>
</reference>
<feature type="DNA-binding region" description="OmpR/PhoB-type" evidence="7">
    <location>
        <begin position="124"/>
        <end position="222"/>
    </location>
</feature>
<dbReference type="Proteomes" id="UP000184510">
    <property type="component" value="Unassembled WGS sequence"/>
</dbReference>
<gene>
    <name evidence="10" type="ORF">SAMN02745181_3644</name>
</gene>
<evidence type="ECO:0000313" key="10">
    <source>
        <dbReference type="EMBL" id="SHK33876.1"/>
    </source>
</evidence>
<dbReference type="AlphaFoldDB" id="A0A1M6RN61"/>
<dbReference type="PANTHER" id="PTHR48111">
    <property type="entry name" value="REGULATOR OF RPOS"/>
    <property type="match status" value="1"/>
</dbReference>
<keyword evidence="5" id="KW-0804">Transcription</keyword>
<dbReference type="SUPFAM" id="SSF52172">
    <property type="entry name" value="CheY-like"/>
    <property type="match status" value="1"/>
</dbReference>
<evidence type="ECO:0000256" key="7">
    <source>
        <dbReference type="PROSITE-ProRule" id="PRU01091"/>
    </source>
</evidence>
<evidence type="ECO:0000256" key="1">
    <source>
        <dbReference type="ARBA" id="ARBA00022553"/>
    </source>
</evidence>